<dbReference type="Proteomes" id="UP001397290">
    <property type="component" value="Unassembled WGS sequence"/>
</dbReference>
<sequence length="164" mass="18026">MASRRRTRPLPRHSPMRPMSPSSSKSPSPAPSQLQADCFSIRIFLATTRQTLILLFSSINASLGGRYQLLRKSALTPSFLHFLDNPTRPSSLDPICTTHQPCRSTRSVLVARPLYPSRGPCDSSPVCGKFAGVRSAWLTTTLVTPIGFDWPTPTTTFHSNIVTS</sequence>
<protein>
    <submittedName>
        <fullName evidence="2">Uncharacterized protein</fullName>
    </submittedName>
</protein>
<evidence type="ECO:0000313" key="3">
    <source>
        <dbReference type="Proteomes" id="UP001397290"/>
    </source>
</evidence>
<keyword evidence="3" id="KW-1185">Reference proteome</keyword>
<feature type="compositionally biased region" description="Low complexity" evidence="1">
    <location>
        <begin position="16"/>
        <end position="27"/>
    </location>
</feature>
<feature type="region of interest" description="Disordered" evidence="1">
    <location>
        <begin position="1"/>
        <end position="33"/>
    </location>
</feature>
<accession>A0AAW0RUY8</accession>
<feature type="compositionally biased region" description="Basic residues" evidence="1">
    <location>
        <begin position="1"/>
        <end position="15"/>
    </location>
</feature>
<comment type="caution">
    <text evidence="2">The sequence shown here is derived from an EMBL/GenBank/DDBJ whole genome shotgun (WGS) entry which is preliminary data.</text>
</comment>
<name>A0AAW0RUY8_9HYPO</name>
<evidence type="ECO:0000256" key="1">
    <source>
        <dbReference type="SAM" id="MobiDB-lite"/>
    </source>
</evidence>
<dbReference type="AlphaFoldDB" id="A0AAW0RUY8"/>
<evidence type="ECO:0000313" key="2">
    <source>
        <dbReference type="EMBL" id="KAK8145970.1"/>
    </source>
</evidence>
<organism evidence="2 3">
    <name type="scientific">Beauveria asiatica</name>
    <dbReference type="NCBI Taxonomy" id="1069075"/>
    <lineage>
        <taxon>Eukaryota</taxon>
        <taxon>Fungi</taxon>
        <taxon>Dikarya</taxon>
        <taxon>Ascomycota</taxon>
        <taxon>Pezizomycotina</taxon>
        <taxon>Sordariomycetes</taxon>
        <taxon>Hypocreomycetidae</taxon>
        <taxon>Hypocreales</taxon>
        <taxon>Cordycipitaceae</taxon>
        <taxon>Beauveria</taxon>
    </lineage>
</organism>
<proteinExistence type="predicted"/>
<reference evidence="2 3" key="1">
    <citation type="submission" date="2020-02" db="EMBL/GenBank/DDBJ databases">
        <title>Comparative genomics of the hypocrealean fungal genus Beauvera.</title>
        <authorList>
            <person name="Showalter D.N."/>
            <person name="Bushley K.E."/>
            <person name="Rehner S.A."/>
        </authorList>
    </citation>
    <scope>NUCLEOTIDE SEQUENCE [LARGE SCALE GENOMIC DNA]</scope>
    <source>
        <strain evidence="2 3">ARSEF4384</strain>
    </source>
</reference>
<gene>
    <name evidence="2" type="ORF">G3M48_003758</name>
</gene>
<dbReference type="EMBL" id="JAAHCF010000243">
    <property type="protein sequence ID" value="KAK8145970.1"/>
    <property type="molecule type" value="Genomic_DNA"/>
</dbReference>